<evidence type="ECO:0000256" key="17">
    <source>
        <dbReference type="PIRSR" id="PIRSR006337-3"/>
    </source>
</evidence>
<dbReference type="NCBIfam" id="TIGR02402">
    <property type="entry name" value="trehalose_TreZ"/>
    <property type="match status" value="1"/>
</dbReference>
<evidence type="ECO:0000256" key="11">
    <source>
        <dbReference type="ARBA" id="ARBA00033284"/>
    </source>
</evidence>
<dbReference type="Pfam" id="PF00128">
    <property type="entry name" value="Alpha-amylase"/>
    <property type="match status" value="1"/>
</dbReference>
<feature type="active site" description="Nucleophile" evidence="15">
    <location>
        <position position="266"/>
    </location>
</feature>
<dbReference type="PANTHER" id="PTHR43651:SF11">
    <property type="entry name" value="MALTO-OLIGOSYLTREHALOSE TREHALOHYDROLASE"/>
    <property type="match status" value="1"/>
</dbReference>
<dbReference type="GO" id="GO:0005992">
    <property type="term" value="P:trehalose biosynthetic process"/>
    <property type="evidence" value="ECO:0007669"/>
    <property type="project" value="UniProtKB-UniRule"/>
</dbReference>
<dbReference type="InterPro" id="IPR006047">
    <property type="entry name" value="GH13_cat_dom"/>
</dbReference>
<evidence type="ECO:0000259" key="19">
    <source>
        <dbReference type="SMART" id="SM00642"/>
    </source>
</evidence>
<dbReference type="EC" id="3.2.1.141" evidence="4 13"/>
<feature type="active site" description="Proton donor" evidence="15">
    <location>
        <position position="303"/>
    </location>
</feature>
<dbReference type="PIRSF" id="PIRSF006337">
    <property type="entry name" value="Trehalose_TreZ"/>
    <property type="match status" value="1"/>
</dbReference>
<dbReference type="SUPFAM" id="SSF51445">
    <property type="entry name" value="(Trans)glycosidases"/>
    <property type="match status" value="1"/>
</dbReference>
<evidence type="ECO:0000256" key="7">
    <source>
        <dbReference type="ARBA" id="ARBA00022801"/>
    </source>
</evidence>
<evidence type="ECO:0000256" key="14">
    <source>
        <dbReference type="PIRNR" id="PIRNR006337"/>
    </source>
</evidence>
<evidence type="ECO:0000256" key="5">
    <source>
        <dbReference type="ARBA" id="ARBA00015938"/>
    </source>
</evidence>
<proteinExistence type="inferred from homology"/>
<comment type="similarity">
    <text evidence="3 14">Belongs to the glycosyl hydrolase 13 family.</text>
</comment>
<organism evidence="20 21">
    <name type="scientific">Pontibacter akesuensis</name>
    <dbReference type="NCBI Taxonomy" id="388950"/>
    <lineage>
        <taxon>Bacteria</taxon>
        <taxon>Pseudomonadati</taxon>
        <taxon>Bacteroidota</taxon>
        <taxon>Cytophagia</taxon>
        <taxon>Cytophagales</taxon>
        <taxon>Hymenobacteraceae</taxon>
        <taxon>Pontibacter</taxon>
    </lineage>
</organism>
<comment type="pathway">
    <text evidence="2 14">Glycan biosynthesis; trehalose biosynthesis.</text>
</comment>
<feature type="binding site" evidence="16">
    <location>
        <begin position="328"/>
        <end position="332"/>
    </location>
    <ligand>
        <name>substrate</name>
    </ligand>
</feature>
<dbReference type="GO" id="GO:0033942">
    <property type="term" value="F:4-alpha-D-(1-&gt;4)-alpha-D-glucanotrehalose trehalohydrolase activity"/>
    <property type="evidence" value="ECO:0007669"/>
    <property type="project" value="UniProtKB-EC"/>
</dbReference>
<evidence type="ECO:0000256" key="16">
    <source>
        <dbReference type="PIRSR" id="PIRSR006337-2"/>
    </source>
</evidence>
<dbReference type="InterPro" id="IPR017853">
    <property type="entry name" value="GH"/>
</dbReference>
<dbReference type="AlphaFoldDB" id="A0A1I7KF60"/>
<reference evidence="21" key="1">
    <citation type="submission" date="2016-10" db="EMBL/GenBank/DDBJ databases">
        <authorList>
            <person name="Varghese N."/>
        </authorList>
    </citation>
    <scope>NUCLEOTIDE SEQUENCE [LARGE SCALE GENOMIC DNA]</scope>
    <source>
        <strain evidence="21">DSM 18820</strain>
    </source>
</reference>
<dbReference type="InterPro" id="IPR004193">
    <property type="entry name" value="Glyco_hydro_13_N"/>
</dbReference>
<evidence type="ECO:0000256" key="15">
    <source>
        <dbReference type="PIRSR" id="PIRSR006337-1"/>
    </source>
</evidence>
<evidence type="ECO:0000256" key="9">
    <source>
        <dbReference type="ARBA" id="ARBA00023295"/>
    </source>
</evidence>
<evidence type="ECO:0000256" key="1">
    <source>
        <dbReference type="ARBA" id="ARBA00004496"/>
    </source>
</evidence>
<evidence type="ECO:0000256" key="3">
    <source>
        <dbReference type="ARBA" id="ARBA00008061"/>
    </source>
</evidence>
<feature type="region of interest" description="Disordered" evidence="18">
    <location>
        <begin position="474"/>
        <end position="495"/>
    </location>
</feature>
<feature type="domain" description="Glycosyl hydrolase family 13 catalytic" evidence="19">
    <location>
        <begin position="120"/>
        <end position="515"/>
    </location>
</feature>
<dbReference type="STRING" id="388950.GCA_001611675_02988"/>
<comment type="catalytic activity">
    <reaction evidence="12 14">
        <text>hydrolysis of (1-&gt;4)-alpha-D-glucosidic linkage in 4-alpha-D-[(1-&gt;4)-alpha-D-glucanosyl]n trehalose to yield trehalose and (1-&gt;4)-alpha-D-glucan.</text>
        <dbReference type="EC" id="3.2.1.141"/>
    </reaction>
</comment>
<keyword evidence="7 14" id="KW-0378">Hydrolase</keyword>
<accession>A0A1I7KF60</accession>
<feature type="site" description="Transition state stabilizer" evidence="17">
    <location>
        <position position="397"/>
    </location>
</feature>
<comment type="subcellular location">
    <subcellularLocation>
        <location evidence="1 15">Cytoplasm</location>
    </subcellularLocation>
</comment>
<feature type="binding site" evidence="16">
    <location>
        <begin position="264"/>
        <end position="269"/>
    </location>
    <ligand>
        <name>substrate</name>
    </ligand>
</feature>
<sequence>MHFMAILRDIGANYTPGKGTVFTVWAPEAEKVEVQLDKPEPIQVPLQREAFGYWTGLSEMATPGTRYTYVLSPDTHRPDPASRYQPDGPHKASAVVDQTSFNWTDQQWKGLPLEQLIIYELHVGTFTEEGTFEGVIKQLPELKELGITAIELMPIAQFPGERNWGYDGVYPFAAQNSYGGPDGLKKLVDACHAQEISVVLDVVYNHMGPEGNYLNDFGPYFTNKYNTPWGNALNFDDAHSDHVRNYFFQNALMWLRDYHIDALRLDAVHAIYDTGAKHFLQELREHVTQLEEQEGRSYLLIAESDQSDVRLINPIEQGGYGIDAQWFDDYHHAIHTLVTGEKEGYFEDYGKPEQLQKALEHTFVYNGLYSEHRKKTLGTDATANPAKQFVIGSQNHDQVGNRMLGERLTELVSFEMLKPIAGLVLLSPYVPMLFMGEEYGEKNPFLYFVSHTDEELVEAVRKGRKEEFAYFASKGEAPDPQSEDTFNRSKLQRGYTSDTQQKKLREFYKELIRLRKTAPALAKPDKPNMKVQLEEEQLVLHLLHIGQEPSLYCLFNISNQPQETTLFSEANGSWKILLHSADEKWGGPGAETQQTLEAGASVNLPAGSVIILEHQK</sequence>
<dbReference type="Gene3D" id="1.10.10.760">
    <property type="entry name" value="E-set domains of sugar-utilizing enzymes"/>
    <property type="match status" value="1"/>
</dbReference>
<feature type="binding site" evidence="16">
    <location>
        <begin position="396"/>
        <end position="401"/>
    </location>
    <ligand>
        <name>substrate</name>
    </ligand>
</feature>
<evidence type="ECO:0000256" key="2">
    <source>
        <dbReference type="ARBA" id="ARBA00005199"/>
    </source>
</evidence>
<evidence type="ECO:0000256" key="10">
    <source>
        <dbReference type="ARBA" id="ARBA00032057"/>
    </source>
</evidence>
<evidence type="ECO:0000256" key="13">
    <source>
        <dbReference type="NCBIfam" id="TIGR02402"/>
    </source>
</evidence>
<dbReference type="InterPro" id="IPR013783">
    <property type="entry name" value="Ig-like_fold"/>
</dbReference>
<dbReference type="CDD" id="cd02853">
    <property type="entry name" value="E_set_MTHase_like_N"/>
    <property type="match status" value="1"/>
</dbReference>
<dbReference type="Gene3D" id="3.20.20.80">
    <property type="entry name" value="Glycosidases"/>
    <property type="match status" value="1"/>
</dbReference>
<dbReference type="Proteomes" id="UP000182491">
    <property type="component" value="Unassembled WGS sequence"/>
</dbReference>
<evidence type="ECO:0000313" key="20">
    <source>
        <dbReference type="EMBL" id="SFU96030.1"/>
    </source>
</evidence>
<evidence type="ECO:0000313" key="21">
    <source>
        <dbReference type="Proteomes" id="UP000182491"/>
    </source>
</evidence>
<dbReference type="UniPathway" id="UPA00299"/>
<dbReference type="CDD" id="cd11325">
    <property type="entry name" value="AmyAc_GTHase"/>
    <property type="match status" value="1"/>
</dbReference>
<dbReference type="Gene3D" id="2.60.40.10">
    <property type="entry name" value="Immunoglobulins"/>
    <property type="match status" value="1"/>
</dbReference>
<dbReference type="GO" id="GO:0005737">
    <property type="term" value="C:cytoplasm"/>
    <property type="evidence" value="ECO:0007669"/>
    <property type="project" value="UniProtKB-SubCell"/>
</dbReference>
<name>A0A1I7KF60_9BACT</name>
<evidence type="ECO:0000256" key="4">
    <source>
        <dbReference type="ARBA" id="ARBA00012268"/>
    </source>
</evidence>
<keyword evidence="21" id="KW-1185">Reference proteome</keyword>
<keyword evidence="6" id="KW-0963">Cytoplasm</keyword>
<evidence type="ECO:0000256" key="12">
    <source>
        <dbReference type="ARBA" id="ARBA00034013"/>
    </source>
</evidence>
<keyword evidence="9 14" id="KW-0326">Glycosidase</keyword>
<dbReference type="PANTHER" id="PTHR43651">
    <property type="entry name" value="1,4-ALPHA-GLUCAN-BRANCHING ENZYME"/>
    <property type="match status" value="1"/>
</dbReference>
<dbReference type="InterPro" id="IPR044901">
    <property type="entry name" value="Trehalose_TreZ_E-set_sf"/>
</dbReference>
<evidence type="ECO:0000256" key="8">
    <source>
        <dbReference type="ARBA" id="ARBA00023277"/>
    </source>
</evidence>
<keyword evidence="8" id="KW-0119">Carbohydrate metabolism</keyword>
<dbReference type="SUPFAM" id="SSF81296">
    <property type="entry name" value="E set domains"/>
    <property type="match status" value="1"/>
</dbReference>
<gene>
    <name evidence="20" type="ORF">SAMN04487941_3652</name>
</gene>
<dbReference type="InterPro" id="IPR012768">
    <property type="entry name" value="Trehalose_TreZ"/>
</dbReference>
<protein>
    <recommendedName>
        <fullName evidence="5 13">Malto-oligosyltrehalose trehalohydrolase</fullName>
        <shortName evidence="14">MTHase</shortName>
        <ecNumber evidence="4 13">3.2.1.141</ecNumber>
    </recommendedName>
    <alternativeName>
        <fullName evidence="11 14">4-alpha-D-((1-&gt;4)-alpha-D-glucano)trehalose trehalohydrolase</fullName>
    </alternativeName>
    <alternativeName>
        <fullName evidence="10 14">Maltooligosyl trehalose trehalohydrolase</fullName>
    </alternativeName>
</protein>
<dbReference type="SMART" id="SM00642">
    <property type="entry name" value="Aamy"/>
    <property type="match status" value="1"/>
</dbReference>
<evidence type="ECO:0000256" key="6">
    <source>
        <dbReference type="ARBA" id="ARBA00022490"/>
    </source>
</evidence>
<dbReference type="Pfam" id="PF02922">
    <property type="entry name" value="CBM_48"/>
    <property type="match status" value="1"/>
</dbReference>
<dbReference type="EMBL" id="FPCA01000005">
    <property type="protein sequence ID" value="SFU96030.1"/>
    <property type="molecule type" value="Genomic_DNA"/>
</dbReference>
<dbReference type="InterPro" id="IPR014756">
    <property type="entry name" value="Ig_E-set"/>
</dbReference>
<evidence type="ECO:0000256" key="18">
    <source>
        <dbReference type="SAM" id="MobiDB-lite"/>
    </source>
</evidence>